<evidence type="ECO:0000313" key="2">
    <source>
        <dbReference type="EMBL" id="QES87970.1"/>
    </source>
</evidence>
<dbReference type="Gene3D" id="3.40.630.30">
    <property type="match status" value="1"/>
</dbReference>
<dbReference type="OrthoDB" id="7585366at2"/>
<dbReference type="EMBL" id="CP044016">
    <property type="protein sequence ID" value="QES87970.1"/>
    <property type="molecule type" value="Genomic_DNA"/>
</dbReference>
<dbReference type="GO" id="GO:0016747">
    <property type="term" value="F:acyltransferase activity, transferring groups other than amino-acyl groups"/>
    <property type="evidence" value="ECO:0007669"/>
    <property type="project" value="InterPro"/>
</dbReference>
<dbReference type="PROSITE" id="PS51186">
    <property type="entry name" value="GNAT"/>
    <property type="match status" value="1"/>
</dbReference>
<sequence>MENIRLQDAAEEDFELLYQIKTRSILPYVDQIWGWEEAVQKEFLRNETPISEVQLIFFEEKAVGFVQLKIKENEVFIGSLFIMDDFQGLGIGSYILDKLIAEYFIVRLEVLKINHRATKLYQSKGLKIVGENELKYFMQIN</sequence>
<protein>
    <submittedName>
        <fullName evidence="2">GNAT family N-acetyltransferase</fullName>
    </submittedName>
</protein>
<feature type="domain" description="N-acetyltransferase" evidence="1">
    <location>
        <begin position="4"/>
        <end position="141"/>
    </location>
</feature>
<evidence type="ECO:0000313" key="3">
    <source>
        <dbReference type="Proteomes" id="UP000292424"/>
    </source>
</evidence>
<accession>A0A5P2G2B0</accession>
<dbReference type="AlphaFoldDB" id="A0A5P2G2B0"/>
<keyword evidence="3" id="KW-1185">Reference proteome</keyword>
<gene>
    <name evidence="2" type="ORF">E0W69_004580</name>
</gene>
<dbReference type="SUPFAM" id="SSF55729">
    <property type="entry name" value="Acyl-CoA N-acyltransferases (Nat)"/>
    <property type="match status" value="1"/>
</dbReference>
<keyword evidence="2" id="KW-0808">Transferase</keyword>
<dbReference type="CDD" id="cd04301">
    <property type="entry name" value="NAT_SF"/>
    <property type="match status" value="1"/>
</dbReference>
<dbReference type="InterPro" id="IPR016181">
    <property type="entry name" value="Acyl_CoA_acyltransferase"/>
</dbReference>
<reference evidence="2 3" key="1">
    <citation type="submission" date="2019-09" db="EMBL/GenBank/DDBJ databases">
        <title>Complete genome sequence of Arachidicoccus sp. B3-10 isolated from apple orchard soil.</title>
        <authorList>
            <person name="Kim H.S."/>
            <person name="Han K.-I."/>
            <person name="Suh M.K."/>
            <person name="Lee K.C."/>
            <person name="Eom M.K."/>
            <person name="Kim J.-S."/>
            <person name="Kang S.W."/>
            <person name="Sin Y."/>
            <person name="Lee J.-S."/>
        </authorList>
    </citation>
    <scope>NUCLEOTIDE SEQUENCE [LARGE SCALE GENOMIC DNA]</scope>
    <source>
        <strain evidence="2 3">B3-10</strain>
    </source>
</reference>
<dbReference type="RefSeq" id="WP_131328857.1">
    <property type="nucleotide sequence ID" value="NZ_CP044016.1"/>
</dbReference>
<organism evidence="2 3">
    <name type="scientific">Rhizosphaericola mali</name>
    <dbReference type="NCBI Taxonomy" id="2545455"/>
    <lineage>
        <taxon>Bacteria</taxon>
        <taxon>Pseudomonadati</taxon>
        <taxon>Bacteroidota</taxon>
        <taxon>Chitinophagia</taxon>
        <taxon>Chitinophagales</taxon>
        <taxon>Chitinophagaceae</taxon>
        <taxon>Rhizosphaericola</taxon>
    </lineage>
</organism>
<evidence type="ECO:0000259" key="1">
    <source>
        <dbReference type="PROSITE" id="PS51186"/>
    </source>
</evidence>
<dbReference type="KEGG" id="arac:E0W69_004580"/>
<name>A0A5P2G2B0_9BACT</name>
<dbReference type="InterPro" id="IPR000182">
    <property type="entry name" value="GNAT_dom"/>
</dbReference>
<dbReference type="Proteomes" id="UP000292424">
    <property type="component" value="Chromosome"/>
</dbReference>
<proteinExistence type="predicted"/>
<dbReference type="Pfam" id="PF00583">
    <property type="entry name" value="Acetyltransf_1"/>
    <property type="match status" value="1"/>
</dbReference>